<dbReference type="InterPro" id="IPR008162">
    <property type="entry name" value="Pyrophosphatase"/>
</dbReference>
<dbReference type="FunFam" id="3.90.80.10:FF:000007">
    <property type="entry name" value="Inorganic pyrophosphatase, mitochondrial"/>
    <property type="match status" value="1"/>
</dbReference>
<dbReference type="GO" id="GO:0006796">
    <property type="term" value="P:phosphate-containing compound metabolic process"/>
    <property type="evidence" value="ECO:0007669"/>
    <property type="project" value="InterPro"/>
</dbReference>
<evidence type="ECO:0000256" key="3">
    <source>
        <dbReference type="ARBA" id="ARBA00012146"/>
    </source>
</evidence>
<dbReference type="AlphaFoldDB" id="A0A367YDP4"/>
<name>A0A367YDP4_9ASCO</name>
<dbReference type="GO" id="GO:0004427">
    <property type="term" value="F:inorganic diphosphate phosphatase activity"/>
    <property type="evidence" value="ECO:0007669"/>
    <property type="project" value="UniProtKB-EC"/>
</dbReference>
<organism evidence="8 9">
    <name type="scientific">Candida viswanathii</name>
    <dbReference type="NCBI Taxonomy" id="5486"/>
    <lineage>
        <taxon>Eukaryota</taxon>
        <taxon>Fungi</taxon>
        <taxon>Dikarya</taxon>
        <taxon>Ascomycota</taxon>
        <taxon>Saccharomycotina</taxon>
        <taxon>Pichiomycetes</taxon>
        <taxon>Debaryomycetaceae</taxon>
        <taxon>Candida/Lodderomyces clade</taxon>
        <taxon>Candida</taxon>
    </lineage>
</organism>
<keyword evidence="6" id="KW-0460">Magnesium</keyword>
<dbReference type="SUPFAM" id="SSF50324">
    <property type="entry name" value="Inorganic pyrophosphatase"/>
    <property type="match status" value="1"/>
</dbReference>
<evidence type="ECO:0000256" key="4">
    <source>
        <dbReference type="ARBA" id="ARBA00022723"/>
    </source>
</evidence>
<dbReference type="EMBL" id="QLNQ01000023">
    <property type="protein sequence ID" value="RCK63984.1"/>
    <property type="molecule type" value="Genomic_DNA"/>
</dbReference>
<dbReference type="InterPro" id="IPR036649">
    <property type="entry name" value="Pyrophosphatase_sf"/>
</dbReference>
<dbReference type="PROSITE" id="PS00387">
    <property type="entry name" value="PPASE"/>
    <property type="match status" value="1"/>
</dbReference>
<keyword evidence="9" id="KW-1185">Reference proteome</keyword>
<dbReference type="EC" id="3.6.1.1" evidence="3"/>
<dbReference type="OrthoDB" id="1608002at2759"/>
<comment type="caution">
    <text evidence="8">The sequence shown here is derived from an EMBL/GenBank/DDBJ whole genome shotgun (WGS) entry which is preliminary data.</text>
</comment>
<sequence>MSFLLNLMKQPTRSMGTAMGRLALTNQHLHMARCSSTSTTTTTQLPDIIPYNQGTKYTADYANYATTSHGHVVSYFHDIPLNLDPATKEANIVIEIPRWTNAKFEIDTKQPGNPIVQDTKKGQVRFVKNLFPHHGYIHNYGALPQTWEDPTTQHHGLFGDNDPVDVCEVGAKILATGDVKRVKILGALALIDDGELDWKVIVVNVEDPLARAVSDVAELDEKCPGLLDTTRQWFRDYKLADGKPKNEFAFNAEYKSAEETVKIIQQCHESWKKLVSGEIKTDKTPNITNTTIKGLPGYTDSIDVKLNNPAKANAVIPIEVEQNYFIKTD</sequence>
<proteinExistence type="inferred from homology"/>
<dbReference type="STRING" id="5486.A0A367YDP4"/>
<dbReference type="GO" id="GO:0000287">
    <property type="term" value="F:magnesium ion binding"/>
    <property type="evidence" value="ECO:0007669"/>
    <property type="project" value="InterPro"/>
</dbReference>
<dbReference type="Gene3D" id="3.90.80.10">
    <property type="entry name" value="Inorganic pyrophosphatase"/>
    <property type="match status" value="1"/>
</dbReference>
<evidence type="ECO:0000256" key="6">
    <source>
        <dbReference type="ARBA" id="ARBA00022842"/>
    </source>
</evidence>
<evidence type="ECO:0000313" key="8">
    <source>
        <dbReference type="EMBL" id="RCK63984.1"/>
    </source>
</evidence>
<dbReference type="GO" id="GO:0005737">
    <property type="term" value="C:cytoplasm"/>
    <property type="evidence" value="ECO:0007669"/>
    <property type="project" value="InterPro"/>
</dbReference>
<dbReference type="PANTHER" id="PTHR10286">
    <property type="entry name" value="INORGANIC PYROPHOSPHATASE"/>
    <property type="match status" value="1"/>
</dbReference>
<evidence type="ECO:0000256" key="1">
    <source>
        <dbReference type="ARBA" id="ARBA00001946"/>
    </source>
</evidence>
<protein>
    <recommendedName>
        <fullName evidence="3">inorganic diphosphatase</fullName>
        <ecNumber evidence="3">3.6.1.1</ecNumber>
    </recommendedName>
    <alternativeName>
        <fullName evidence="7">Pyrophosphate phospho-hydrolase</fullName>
    </alternativeName>
</protein>
<evidence type="ECO:0000313" key="9">
    <source>
        <dbReference type="Proteomes" id="UP000253472"/>
    </source>
</evidence>
<reference evidence="8 9" key="1">
    <citation type="submission" date="2018-06" db="EMBL/GenBank/DDBJ databases">
        <title>Whole genome sequencing of Candida tropicalis (genome annotated by CSBL at Korea University).</title>
        <authorList>
            <person name="Ahn J."/>
        </authorList>
    </citation>
    <scope>NUCLEOTIDE SEQUENCE [LARGE SCALE GENOMIC DNA]</scope>
    <source>
        <strain evidence="8 9">ATCC 20962</strain>
    </source>
</reference>
<dbReference type="Proteomes" id="UP000253472">
    <property type="component" value="Unassembled WGS sequence"/>
</dbReference>
<evidence type="ECO:0000256" key="7">
    <source>
        <dbReference type="ARBA" id="ARBA00032535"/>
    </source>
</evidence>
<accession>A0A367YDP4</accession>
<evidence type="ECO:0000256" key="5">
    <source>
        <dbReference type="ARBA" id="ARBA00022801"/>
    </source>
</evidence>
<comment type="cofactor">
    <cofactor evidence="1">
        <name>Mg(2+)</name>
        <dbReference type="ChEBI" id="CHEBI:18420"/>
    </cofactor>
</comment>
<keyword evidence="4" id="KW-0479">Metal-binding</keyword>
<keyword evidence="5" id="KW-0378">Hydrolase</keyword>
<dbReference type="CDD" id="cd00412">
    <property type="entry name" value="pyrophosphatase"/>
    <property type="match status" value="1"/>
</dbReference>
<evidence type="ECO:0000256" key="2">
    <source>
        <dbReference type="ARBA" id="ARBA00006220"/>
    </source>
</evidence>
<dbReference type="Pfam" id="PF00719">
    <property type="entry name" value="Pyrophosphatase"/>
    <property type="match status" value="1"/>
</dbReference>
<comment type="similarity">
    <text evidence="2">Belongs to the PPase family.</text>
</comment>
<gene>
    <name evidence="8" type="primary">PPA2_1</name>
    <name evidence="8" type="ORF">Cantr_10522</name>
</gene>